<dbReference type="Gene3D" id="2.60.40.60">
    <property type="entry name" value="Cadherins"/>
    <property type="match status" value="1"/>
</dbReference>
<dbReference type="EMBL" id="OAOP01000001">
    <property type="protein sequence ID" value="SNX67013.1"/>
    <property type="molecule type" value="Genomic_DNA"/>
</dbReference>
<keyword evidence="6" id="KW-1185">Reference proteome</keyword>
<organism evidence="5 6">
    <name type="scientific">Bacillus oleivorans</name>
    <dbReference type="NCBI Taxonomy" id="1448271"/>
    <lineage>
        <taxon>Bacteria</taxon>
        <taxon>Bacillati</taxon>
        <taxon>Bacillota</taxon>
        <taxon>Bacilli</taxon>
        <taxon>Bacillales</taxon>
        <taxon>Bacillaceae</taxon>
        <taxon>Bacillus</taxon>
    </lineage>
</organism>
<feature type="signal peptide" evidence="2">
    <location>
        <begin position="1"/>
        <end position="27"/>
    </location>
</feature>
<dbReference type="Proteomes" id="UP000219546">
    <property type="component" value="Unassembled WGS sequence"/>
</dbReference>
<dbReference type="GO" id="GO:0005509">
    <property type="term" value="F:calcium ion binding"/>
    <property type="evidence" value="ECO:0007669"/>
    <property type="project" value="InterPro"/>
</dbReference>
<reference evidence="5 6" key="1">
    <citation type="submission" date="2017-08" db="EMBL/GenBank/DDBJ databases">
        <authorList>
            <person name="de Groot N.N."/>
        </authorList>
    </citation>
    <scope>NUCLEOTIDE SEQUENCE [LARGE SCALE GENOMIC DNA]</scope>
    <source>
        <strain evidence="5 6">JC228</strain>
    </source>
</reference>
<dbReference type="Gene3D" id="2.60.40.10">
    <property type="entry name" value="Immunoglobulins"/>
    <property type="match status" value="3"/>
</dbReference>
<dbReference type="SMART" id="SM00112">
    <property type="entry name" value="CA"/>
    <property type="match status" value="1"/>
</dbReference>
<evidence type="ECO:0000313" key="5">
    <source>
        <dbReference type="EMBL" id="SNX67013.1"/>
    </source>
</evidence>
<dbReference type="CDD" id="cd11304">
    <property type="entry name" value="Cadherin_repeat"/>
    <property type="match status" value="1"/>
</dbReference>
<keyword evidence="1 2" id="KW-0732">Signal</keyword>
<feature type="domain" description="SLH" evidence="4">
    <location>
        <begin position="2090"/>
        <end position="2147"/>
    </location>
</feature>
<dbReference type="InterPro" id="IPR013783">
    <property type="entry name" value="Ig-like_fold"/>
</dbReference>
<dbReference type="GO" id="GO:0016020">
    <property type="term" value="C:membrane"/>
    <property type="evidence" value="ECO:0007669"/>
    <property type="project" value="InterPro"/>
</dbReference>
<evidence type="ECO:0000313" key="6">
    <source>
        <dbReference type="Proteomes" id="UP000219546"/>
    </source>
</evidence>
<dbReference type="InterPro" id="IPR015919">
    <property type="entry name" value="Cadherin-like_sf"/>
</dbReference>
<dbReference type="InterPro" id="IPR001119">
    <property type="entry name" value="SLH_dom"/>
</dbReference>
<dbReference type="SUPFAM" id="SSF49313">
    <property type="entry name" value="Cadherin-like"/>
    <property type="match status" value="1"/>
</dbReference>
<evidence type="ECO:0000259" key="4">
    <source>
        <dbReference type="PROSITE" id="PS51272"/>
    </source>
</evidence>
<dbReference type="PROSITE" id="PS50268">
    <property type="entry name" value="CADHERIN_2"/>
    <property type="match status" value="1"/>
</dbReference>
<dbReference type="OrthoDB" id="3193440at2"/>
<dbReference type="PROSITE" id="PS51272">
    <property type="entry name" value="SLH"/>
    <property type="match status" value="2"/>
</dbReference>
<accession>A0A285CJ52</accession>
<evidence type="ECO:0000259" key="3">
    <source>
        <dbReference type="PROSITE" id="PS50268"/>
    </source>
</evidence>
<evidence type="ECO:0000256" key="2">
    <source>
        <dbReference type="SAM" id="SignalP"/>
    </source>
</evidence>
<name>A0A285CJ52_9BACI</name>
<dbReference type="InterPro" id="IPR002126">
    <property type="entry name" value="Cadherin-like_dom"/>
</dbReference>
<evidence type="ECO:0000256" key="1">
    <source>
        <dbReference type="ARBA" id="ARBA00022729"/>
    </source>
</evidence>
<proteinExistence type="predicted"/>
<dbReference type="Pfam" id="PF17963">
    <property type="entry name" value="Big_9"/>
    <property type="match status" value="1"/>
</dbReference>
<gene>
    <name evidence="5" type="ORF">SAMN05877753_101327</name>
</gene>
<dbReference type="Pfam" id="PF12245">
    <property type="entry name" value="Big_3_2"/>
    <property type="match status" value="2"/>
</dbReference>
<protein>
    <submittedName>
        <fullName evidence="5">Ig-like protein group 3</fullName>
    </submittedName>
</protein>
<dbReference type="Pfam" id="PF00395">
    <property type="entry name" value="SLH"/>
    <property type="match status" value="1"/>
</dbReference>
<dbReference type="GO" id="GO:0007156">
    <property type="term" value="P:homophilic cell adhesion via plasma membrane adhesion molecules"/>
    <property type="evidence" value="ECO:0007669"/>
    <property type="project" value="InterPro"/>
</dbReference>
<feature type="chain" id="PRO_5012922136" evidence="2">
    <location>
        <begin position="28"/>
        <end position="2147"/>
    </location>
</feature>
<feature type="domain" description="Cadherin" evidence="3">
    <location>
        <begin position="222"/>
        <end position="318"/>
    </location>
</feature>
<feature type="domain" description="SLH" evidence="4">
    <location>
        <begin position="2019"/>
        <end position="2082"/>
    </location>
</feature>
<sequence>MRRWLNLFVASILVLSTSLVFTEKAVAAGEETITIDATDDLSFDSYDYWPDGYSINELSNVHFVGYEDYLGTEYIASSALKFNIDSVNRNRQIEKVYLVVKIAAVYNTLGEPKLDIWSSEDNTWVEDNSSIPDPNQLIDTFTSFTNEAINKFDITSYFNSVSSDDNVISLVLKGNEEAVTPNPEADSKATQIAFYDKVYTSTDNSDAPHLEIIYAQNDPPTDIQLSSTEFPEDTPVDSVIGSFSATDSNSPEAFTYELVSGDTSDFAIVGNELFLKQTANFDEKSSYSIRVRVTDTAGNTYEEDFTITVLEVNGAPVGTITINSSAEYTNNRDVTLNLTADDPDGDDMTMQFSNDNITWSTAEPASSSTTKAWTLSEGDGEKTVYYRISDGSLSNTYSDTIILDTALPTGTLNINSGESITNNRNVTLDISTDSNGSYEMRFSNEEGSWSAWEPVTSTRMWELSSGDGNKTVNMELKDAAGNSSETSATIQLDTAGPTVTGVADGGIYNEDVTITFEEGDATLNGVPFASGEAISFEGSHNLIVKDDTGNTTTISFTIDKTAPILTFTINNNEAFTNNPDITLNISADDTVTGISGIAFSNNGTDWSAFEPYSETMNRTLPEGDGEKTVYIKVMDGAGNETQASQTITLDTTAPTGSFSITEGTHTNETLVHLAVTADDNMGPIQMQFSNDNSTWSGWQDVSETAAFTLDGNDGEKTIYMQLQDGAGNVSTNEILQTIVLDREAPVVTGVVEGQQAKSVAPVFSETNATLDGEPWSSGDAVTIEGPHTLIVTDLAGNKTTVTFIIDKTAPEGTIQVNNNDDLVNTTGVTLSISATDANGVHQMRLSNDGTTWDPWEDYSATKNWSLPTGDSDKTVYIELSDQAGNTFQTSDAITLDTTAPTGLIKIEGDKPYTNQTTVNLQITGDDIHGPLQVRFLNDLSDNSAWEPLEDLAGVKAWTLPVGDGLKTVYMQIQDAAGNVSTSTDEITLDQTAPTVTGVTEGLITNNNVTITFDGMGELDGEVFNSGEAVTLEGTHTFIVRDDAGNLTSITFTIDKTNPEGTLTINNGASITNDEDVKLSYSAADNLEGDVIVRFYNSKTEMSDPITVNETGLFDWTLPTGDGQKTVYMRIEDEAGNVSVVTYEIGLDQTRPTGTVTINAGAGVTNNPEVVLSITGNDANEPIQIRIATDTDNWTEWELLTPETAVTLPAGDGEKTILLELKDAAGNIYQTSDTIELDTTSPVVSGVTEGLKTKEDLTITFNEGTATLNEIPITNNHPVTSDGDYTLVVTDTAGNVTTVTFTIDKISPAGTVIINNGADYTASTTVAVSVTGTDARGSVEMRLSNVNGAWTGDWQPVGTVSNWTLTEGDGTKTVYVQLKDEVGNVTELEDSITIDMTAPVITGVTNGQKSNIDLTISFNEGTATLNDVSFTSGGTVSAEGNYTLKVTDSAGNETTVEFVIDKTAPTGTFTLNNHDMETLLTTVDIQITSTDTGVGELEMRFSNDTTTWSEWEPAAASKTWELDDTSYGEKTVYMEIKDGAGNITQLTDTIVYKSVPVLQDDTIEFDEDTDHIFADSDFSFTNVDGTPLVTIKILTLPENGLFQFGTESVKEEQEIAVSELSNLIYTPNENWYGSTAFTWNGTDGSNYAAEQATLTLQVNSINDQPVAESLEFTTTGGRPIEGMFKAEDIEKDHLTFEVVDEPERGELTIVAETGEFKFIPQAGNYRTLTFTYRAFDGTDYSEPATVTLTNRIPPAPPEKPVDVLINGVSSNINIETNESIVNDMTILSILFELGVFRGFENMNIDLEIKKQVDSIKADFSLEMLEELKNQATKLRLKTPDGSFQIPTQSFKQEPVLEYFDTSEGVQVSVQLQPTTDDLEKQVLDALGNRTIQTYIPPVQFEVNYTQNNEQHQIHQLDQAISMEIPLPEGVNPTFAAMLMPDGNLIYVPANFEQTEDGVVANIRTFTIGNVVFLKDEIITDVKGKLISWGILNQEDFTPETSNQTSRALFVEAMTKSLGLSGVEEPTFSDVPPGHYDIYRALAYSLISGYGNGNFKPEQPISREHVMVILSRALGLWDNPIRLEEVEVEATLSAFNDAELLQPWIREAAAVNIKLGIFHGNGNGEIMPKDNLTKNQLIEVLNRFMSRFF</sequence>
<dbReference type="InterPro" id="IPR022038">
    <property type="entry name" value="Ig-like_bact"/>
</dbReference>